<feature type="transmembrane region" description="Helical" evidence="1">
    <location>
        <begin position="6"/>
        <end position="22"/>
    </location>
</feature>
<keyword evidence="1" id="KW-1133">Transmembrane helix</keyword>
<sequence>MFSMSLMLVVPVILLFCCMLLDC</sequence>
<dbReference type="EMBL" id="GGEC01064147">
    <property type="protein sequence ID" value="MBX44631.1"/>
    <property type="molecule type" value="Transcribed_RNA"/>
</dbReference>
<evidence type="ECO:0000313" key="2">
    <source>
        <dbReference type="EMBL" id="MBX44631.1"/>
    </source>
</evidence>
<keyword evidence="1" id="KW-0472">Membrane</keyword>
<evidence type="ECO:0000256" key="1">
    <source>
        <dbReference type="SAM" id="Phobius"/>
    </source>
</evidence>
<reference evidence="2" key="1">
    <citation type="submission" date="2018-02" db="EMBL/GenBank/DDBJ databases">
        <title>Rhizophora mucronata_Transcriptome.</title>
        <authorList>
            <person name="Meera S.P."/>
            <person name="Sreeshan A."/>
            <person name="Augustine A."/>
        </authorList>
    </citation>
    <scope>NUCLEOTIDE SEQUENCE</scope>
    <source>
        <tissue evidence="2">Leaf</tissue>
    </source>
</reference>
<protein>
    <submittedName>
        <fullName evidence="2">Uncharacterized protein</fullName>
    </submittedName>
</protein>
<organism evidence="2">
    <name type="scientific">Rhizophora mucronata</name>
    <name type="common">Asiatic mangrove</name>
    <dbReference type="NCBI Taxonomy" id="61149"/>
    <lineage>
        <taxon>Eukaryota</taxon>
        <taxon>Viridiplantae</taxon>
        <taxon>Streptophyta</taxon>
        <taxon>Embryophyta</taxon>
        <taxon>Tracheophyta</taxon>
        <taxon>Spermatophyta</taxon>
        <taxon>Magnoliopsida</taxon>
        <taxon>eudicotyledons</taxon>
        <taxon>Gunneridae</taxon>
        <taxon>Pentapetalae</taxon>
        <taxon>rosids</taxon>
        <taxon>fabids</taxon>
        <taxon>Malpighiales</taxon>
        <taxon>Rhizophoraceae</taxon>
        <taxon>Rhizophora</taxon>
    </lineage>
</organism>
<accession>A0A2P2NQE3</accession>
<dbReference type="AlphaFoldDB" id="A0A2P2NQE3"/>
<proteinExistence type="predicted"/>
<name>A0A2P2NQE3_RHIMU</name>
<keyword evidence="1" id="KW-0812">Transmembrane</keyword>